<dbReference type="InterPro" id="IPR054722">
    <property type="entry name" value="PolX-like_BBD"/>
</dbReference>
<reference evidence="2" key="1">
    <citation type="submission" date="2018-11" db="EMBL/GenBank/DDBJ databases">
        <authorList>
            <person name="Grassa J C."/>
        </authorList>
    </citation>
    <scope>NUCLEOTIDE SEQUENCE [LARGE SCALE GENOMIC DNA]</scope>
</reference>
<proteinExistence type="predicted"/>
<protein>
    <recommendedName>
        <fullName evidence="1">Retrovirus-related Pol polyprotein from transposon TNT 1-94-like beta-barrel domain-containing protein</fullName>
    </recommendedName>
</protein>
<keyword evidence="3" id="KW-1185">Reference proteome</keyword>
<organism evidence="2 3">
    <name type="scientific">Cannabis sativa</name>
    <name type="common">Hemp</name>
    <name type="synonym">Marijuana</name>
    <dbReference type="NCBI Taxonomy" id="3483"/>
    <lineage>
        <taxon>Eukaryota</taxon>
        <taxon>Viridiplantae</taxon>
        <taxon>Streptophyta</taxon>
        <taxon>Embryophyta</taxon>
        <taxon>Tracheophyta</taxon>
        <taxon>Spermatophyta</taxon>
        <taxon>Magnoliopsida</taxon>
        <taxon>eudicotyledons</taxon>
        <taxon>Gunneridae</taxon>
        <taxon>Pentapetalae</taxon>
        <taxon>rosids</taxon>
        <taxon>fabids</taxon>
        <taxon>Rosales</taxon>
        <taxon>Cannabaceae</taxon>
        <taxon>Cannabis</taxon>
    </lineage>
</organism>
<evidence type="ECO:0000313" key="3">
    <source>
        <dbReference type="Proteomes" id="UP000596661"/>
    </source>
</evidence>
<dbReference type="Proteomes" id="UP000596661">
    <property type="component" value="Chromosome 7"/>
</dbReference>
<reference evidence="2" key="2">
    <citation type="submission" date="2021-03" db="UniProtKB">
        <authorList>
            <consortium name="EnsemblPlants"/>
        </authorList>
    </citation>
    <scope>IDENTIFICATION</scope>
</reference>
<evidence type="ECO:0000313" key="2">
    <source>
        <dbReference type="EnsemblPlants" id="cds.evm.model.07.476"/>
    </source>
</evidence>
<accession>A0A803Q570</accession>
<dbReference type="Gramene" id="evm.model.07.476">
    <property type="protein sequence ID" value="cds.evm.model.07.476"/>
    <property type="gene ID" value="evm.TU.07.476"/>
</dbReference>
<dbReference type="EMBL" id="UZAU01000635">
    <property type="status" value="NOT_ANNOTATED_CDS"/>
    <property type="molecule type" value="Genomic_DNA"/>
</dbReference>
<evidence type="ECO:0000259" key="1">
    <source>
        <dbReference type="Pfam" id="PF22936"/>
    </source>
</evidence>
<dbReference type="Pfam" id="PF22936">
    <property type="entry name" value="Pol_BBD"/>
    <property type="match status" value="1"/>
</dbReference>
<dbReference type="EnsemblPlants" id="evm.model.07.476">
    <property type="protein sequence ID" value="cds.evm.model.07.476"/>
    <property type="gene ID" value="evm.TU.07.476"/>
</dbReference>
<sequence length="231" mass="25125">MDETSSSSVQLDPENSTALATTALAMAQPPDVPPPQILVTSEPNPQYQKRKCQDQLILSWLWSSMYEGVLGSVANFTILLSLESLGTTFFEPILSTSSSTQRLFSLGSSYFGDDSGWFAEAGAINHVTNSVDNLDSDMIYTGTETLSIGDGKKLLISHVGSACLPSSSSAPLNLHYVLEVPYINKNLVSVSKVTEDNDVFLEFHKHCCLVKDKDFKQVLLKGTVKNGLNLL</sequence>
<name>A0A803Q570_CANSA</name>
<dbReference type="AlphaFoldDB" id="A0A803Q570"/>
<feature type="domain" description="Retrovirus-related Pol polyprotein from transposon TNT 1-94-like beta-barrel" evidence="1">
    <location>
        <begin position="117"/>
        <end position="196"/>
    </location>
</feature>